<protein>
    <submittedName>
        <fullName evidence="2">Uncharacterized protein</fullName>
    </submittedName>
</protein>
<comment type="caution">
    <text evidence="2">The sequence shown here is derived from an EMBL/GenBank/DDBJ whole genome shotgun (WGS) entry which is preliminary data.</text>
</comment>
<dbReference type="Proteomes" id="UP000631465">
    <property type="component" value="Unassembled WGS sequence"/>
</dbReference>
<dbReference type="AlphaFoldDB" id="A0A833WBP0"/>
<accession>A0A833WBP0</accession>
<dbReference type="Pfam" id="PF15483">
    <property type="entry name" value="DUF4641"/>
    <property type="match status" value="1"/>
</dbReference>
<dbReference type="EMBL" id="WMHW01003983">
    <property type="protein sequence ID" value="KAF4008631.1"/>
    <property type="molecule type" value="Genomic_DNA"/>
</dbReference>
<dbReference type="PANTHER" id="PTHR31866">
    <property type="entry name" value="GENE 4779-RELATED"/>
    <property type="match status" value="1"/>
</dbReference>
<gene>
    <name evidence="2" type="ORF">G4228_020403</name>
</gene>
<evidence type="ECO:0000313" key="3">
    <source>
        <dbReference type="Proteomes" id="UP000631465"/>
    </source>
</evidence>
<evidence type="ECO:0000313" key="2">
    <source>
        <dbReference type="EMBL" id="KAF4008631.1"/>
    </source>
</evidence>
<feature type="compositionally biased region" description="Low complexity" evidence="1">
    <location>
        <begin position="296"/>
        <end position="310"/>
    </location>
</feature>
<feature type="region of interest" description="Disordered" evidence="1">
    <location>
        <begin position="257"/>
        <end position="342"/>
    </location>
</feature>
<organism evidence="2 3">
    <name type="scientific">Cervus hanglu yarkandensis</name>
    <name type="common">Yarkand deer</name>
    <dbReference type="NCBI Taxonomy" id="84702"/>
    <lineage>
        <taxon>Eukaryota</taxon>
        <taxon>Metazoa</taxon>
        <taxon>Chordata</taxon>
        <taxon>Craniata</taxon>
        <taxon>Vertebrata</taxon>
        <taxon>Euteleostomi</taxon>
        <taxon>Mammalia</taxon>
        <taxon>Eutheria</taxon>
        <taxon>Laurasiatheria</taxon>
        <taxon>Artiodactyla</taxon>
        <taxon>Ruminantia</taxon>
        <taxon>Pecora</taxon>
        <taxon>Cervidae</taxon>
        <taxon>Cervinae</taxon>
        <taxon>Cervus</taxon>
    </lineage>
</organism>
<feature type="compositionally biased region" description="Acidic residues" evidence="1">
    <location>
        <begin position="52"/>
        <end position="65"/>
    </location>
</feature>
<feature type="region of interest" description="Disordered" evidence="1">
    <location>
        <begin position="402"/>
        <end position="472"/>
    </location>
</feature>
<proteinExistence type="predicted"/>
<sequence length="484" mass="50743">MSSPDDEVSLSGAGFSAECGEQTSGLEAGSTGLQGPGPGPEAGTPRSCEGEGFPDPEGFESEQEVLEAVGPVLWGCEGRPGSPADNQGDALQLVDESVAAILQQLADLNVLGTRRYLSQESYAVGEVSALRDLKARPRSRGGAAQRCGEAAQTEASPLQVGGNPKRGTRSRLNVAVDCQWPPSESPARLLSDPKSTDEFSEIEWMRVSIYPKDGGQAKLNSPKDPGNPPRCLNVQGRENLLKVPGTCLSSAPRGLISVEGRQGRQSDAEQEDISPPKKMQSVLWGKGSSLPSYPRVAVASATAAASTGSGPQPTPRRKGVQEKKSLGGVSKPAVGRTFPSWGQGISATPLEPATFPPISGIPLLGRSKKYALVPWGAEESKHTGAGKKSVARRAWESVAAMAVSGADNDPNRDPFPKGQLTTDRPWPSSPSVHHGESGRANLNIRGAQDSGNSEPVAMNKGEVMSRGPGPSASMRYLAEKFQIL</sequence>
<reference evidence="2 3" key="1">
    <citation type="submission" date="2019-10" db="EMBL/GenBank/DDBJ databases">
        <title>Chromosome-level genome assembly of Tarim red deer.</title>
        <authorList>
            <person name="Ba H."/>
        </authorList>
    </citation>
    <scope>NUCLEOTIDE SEQUENCE [LARGE SCALE GENOMIC DNA]</scope>
    <source>
        <strain evidence="2">CEY-2017</strain>
        <tissue evidence="2">Blood</tissue>
    </source>
</reference>
<keyword evidence="3" id="KW-1185">Reference proteome</keyword>
<dbReference type="InterPro" id="IPR027822">
    <property type="entry name" value="DUF4641"/>
</dbReference>
<evidence type="ECO:0000256" key="1">
    <source>
        <dbReference type="SAM" id="MobiDB-lite"/>
    </source>
</evidence>
<feature type="region of interest" description="Disordered" evidence="1">
    <location>
        <begin position="136"/>
        <end position="169"/>
    </location>
</feature>
<name>A0A833WBP0_9CERV</name>
<feature type="region of interest" description="Disordered" evidence="1">
    <location>
        <begin position="1"/>
        <end position="90"/>
    </location>
</feature>
<dbReference type="PANTHER" id="PTHR31866:SF1">
    <property type="entry name" value="GENE 4779-RELATED"/>
    <property type="match status" value="1"/>
</dbReference>